<feature type="transmembrane region" description="Helical" evidence="5">
    <location>
        <begin position="49"/>
        <end position="68"/>
    </location>
</feature>
<dbReference type="AlphaFoldDB" id="A0A075FKG8"/>
<reference evidence="7" key="1">
    <citation type="journal article" date="2014" name="Genome Biol. Evol.">
        <title>Pangenome evidence for extensive interdomain horizontal transfer affecting lineage core and shell genes in uncultured planktonic thaumarchaeota and euryarchaeota.</title>
        <authorList>
            <person name="Deschamps P."/>
            <person name="Zivanovic Y."/>
            <person name="Moreira D."/>
            <person name="Rodriguez-Valera F."/>
            <person name="Lopez-Garcia P."/>
        </authorList>
    </citation>
    <scope>NUCLEOTIDE SEQUENCE</scope>
</reference>
<comment type="subcellular location">
    <subcellularLocation>
        <location evidence="1">Membrane</location>
        <topology evidence="1">Multi-pass membrane protein</topology>
    </subcellularLocation>
</comment>
<dbReference type="GO" id="GO:0016020">
    <property type="term" value="C:membrane"/>
    <property type="evidence" value="ECO:0007669"/>
    <property type="project" value="UniProtKB-SubCell"/>
</dbReference>
<keyword evidence="4 5" id="KW-0472">Membrane</keyword>
<dbReference type="PANTHER" id="PTHR22773">
    <property type="entry name" value="NADH DEHYDROGENASE"/>
    <property type="match status" value="1"/>
</dbReference>
<protein>
    <submittedName>
        <fullName evidence="7">NADH-ubiquinone oxidoreductase subunit N (NuoN)</fullName>
        <ecNumber evidence="7">1.6.5.3</ecNumber>
    </submittedName>
</protein>
<gene>
    <name evidence="7" type="primary">nuoN</name>
</gene>
<name>A0A075FKG8_9ARCH</name>
<keyword evidence="3 5" id="KW-1133">Transmembrane helix</keyword>
<organism evidence="7">
    <name type="scientific">uncultured marine thaumarchaeote AD1000_17_C04</name>
    <dbReference type="NCBI Taxonomy" id="1455895"/>
    <lineage>
        <taxon>Archaea</taxon>
        <taxon>Nitrososphaerota</taxon>
        <taxon>environmental samples</taxon>
    </lineage>
</organism>
<evidence type="ECO:0000256" key="1">
    <source>
        <dbReference type="ARBA" id="ARBA00004141"/>
    </source>
</evidence>
<evidence type="ECO:0000256" key="2">
    <source>
        <dbReference type="ARBA" id="ARBA00022692"/>
    </source>
</evidence>
<dbReference type="EC" id="1.6.5.3" evidence="7"/>
<keyword evidence="7" id="KW-0560">Oxidoreductase</keyword>
<proteinExistence type="predicted"/>
<evidence type="ECO:0000256" key="3">
    <source>
        <dbReference type="ARBA" id="ARBA00022989"/>
    </source>
</evidence>
<evidence type="ECO:0000256" key="5">
    <source>
        <dbReference type="SAM" id="Phobius"/>
    </source>
</evidence>
<evidence type="ECO:0000259" key="6">
    <source>
        <dbReference type="Pfam" id="PF00361"/>
    </source>
</evidence>
<dbReference type="Pfam" id="PF00361">
    <property type="entry name" value="Proton_antipo_M"/>
    <property type="match status" value="1"/>
</dbReference>
<dbReference type="InterPro" id="IPR001750">
    <property type="entry name" value="ND/Mrp_TM"/>
</dbReference>
<keyword evidence="7" id="KW-0830">Ubiquinone</keyword>
<evidence type="ECO:0000313" key="7">
    <source>
        <dbReference type="EMBL" id="AIE91884.1"/>
    </source>
</evidence>
<feature type="domain" description="NADH:quinone oxidoreductase/Mrp antiporter transmembrane" evidence="6">
    <location>
        <begin position="1"/>
        <end position="63"/>
    </location>
</feature>
<keyword evidence="2 5" id="KW-0812">Transmembrane</keyword>
<dbReference type="GO" id="GO:0016491">
    <property type="term" value="F:oxidoreductase activity"/>
    <property type="evidence" value="ECO:0007669"/>
    <property type="project" value="UniProtKB-KW"/>
</dbReference>
<evidence type="ECO:0000256" key="4">
    <source>
        <dbReference type="ARBA" id="ARBA00023136"/>
    </source>
</evidence>
<accession>A0A075FKG8</accession>
<feature type="transmembrane region" description="Helical" evidence="5">
    <location>
        <begin position="88"/>
        <end position="107"/>
    </location>
</feature>
<sequence length="128" mass="13886">MDSYNGLSKVMPITSFCLALSLLGLAGIPPLNGFWSKLVLFSAAVDGGYTWLALAGLVNSAISVAYYLLVIKRMYMDETTLKSIKEPFIFISILLFASAIIVVTGLLPNVLYNISEDITLSFLSNNPV</sequence>
<dbReference type="EMBL" id="KF900352">
    <property type="protein sequence ID" value="AIE91884.1"/>
    <property type="molecule type" value="Genomic_DNA"/>
</dbReference>